<accession>A0A6S7HCL1</accession>
<evidence type="ECO:0000313" key="3">
    <source>
        <dbReference type="Proteomes" id="UP001152795"/>
    </source>
</evidence>
<name>A0A6S7HCL1_PARCT</name>
<organism evidence="2 3">
    <name type="scientific">Paramuricea clavata</name>
    <name type="common">Red gorgonian</name>
    <name type="synonym">Violescent sea-whip</name>
    <dbReference type="NCBI Taxonomy" id="317549"/>
    <lineage>
        <taxon>Eukaryota</taxon>
        <taxon>Metazoa</taxon>
        <taxon>Cnidaria</taxon>
        <taxon>Anthozoa</taxon>
        <taxon>Octocorallia</taxon>
        <taxon>Malacalcyonacea</taxon>
        <taxon>Plexauridae</taxon>
        <taxon>Paramuricea</taxon>
    </lineage>
</organism>
<keyword evidence="3" id="KW-1185">Reference proteome</keyword>
<dbReference type="EMBL" id="CACRXK020004225">
    <property type="protein sequence ID" value="CAB4001989.1"/>
    <property type="molecule type" value="Genomic_DNA"/>
</dbReference>
<feature type="compositionally biased region" description="Basic and acidic residues" evidence="1">
    <location>
        <begin position="34"/>
        <end position="54"/>
    </location>
</feature>
<feature type="region of interest" description="Disordered" evidence="1">
    <location>
        <begin position="34"/>
        <end position="63"/>
    </location>
</feature>
<dbReference type="AlphaFoldDB" id="A0A6S7HCL1"/>
<protein>
    <submittedName>
        <fullName evidence="2">Uncharacterized protein</fullName>
    </submittedName>
</protein>
<reference evidence="2" key="1">
    <citation type="submission" date="2020-04" db="EMBL/GenBank/DDBJ databases">
        <authorList>
            <person name="Alioto T."/>
            <person name="Alioto T."/>
            <person name="Gomez Garrido J."/>
        </authorList>
    </citation>
    <scope>NUCLEOTIDE SEQUENCE</scope>
    <source>
        <strain evidence="2">A484AB</strain>
    </source>
</reference>
<comment type="caution">
    <text evidence="2">The sequence shown here is derived from an EMBL/GenBank/DDBJ whole genome shotgun (WGS) entry which is preliminary data.</text>
</comment>
<gene>
    <name evidence="2" type="ORF">PACLA_8A045972</name>
</gene>
<proteinExistence type="predicted"/>
<evidence type="ECO:0000256" key="1">
    <source>
        <dbReference type="SAM" id="MobiDB-lite"/>
    </source>
</evidence>
<dbReference type="Proteomes" id="UP001152795">
    <property type="component" value="Unassembled WGS sequence"/>
</dbReference>
<sequence length="94" mass="10964">MTSADSFMMEIKTDDFYEDIKNSEVKDHKDQFDLSNYDKDHHSGLECEDKEKKAKGVKSRAVKKQKHKLLGLRELFNNGRTKECNPKEIQKSEA</sequence>
<evidence type="ECO:0000313" key="2">
    <source>
        <dbReference type="EMBL" id="CAB4001989.1"/>
    </source>
</evidence>